<feature type="domain" description="Protein kinase" evidence="1">
    <location>
        <begin position="1"/>
        <end position="179"/>
    </location>
</feature>
<dbReference type="InterPro" id="IPR050285">
    <property type="entry name" value="STE20_Ser/Thr_kinase"/>
</dbReference>
<dbReference type="InterPro" id="IPR000719">
    <property type="entry name" value="Prot_kinase_dom"/>
</dbReference>
<dbReference type="GO" id="GO:0005524">
    <property type="term" value="F:ATP binding"/>
    <property type="evidence" value="ECO:0007669"/>
    <property type="project" value="InterPro"/>
</dbReference>
<organism evidence="2 3">
    <name type="scientific">Xenopus laevis</name>
    <name type="common">African clawed frog</name>
    <dbReference type="NCBI Taxonomy" id="8355"/>
    <lineage>
        <taxon>Eukaryota</taxon>
        <taxon>Metazoa</taxon>
        <taxon>Chordata</taxon>
        <taxon>Craniata</taxon>
        <taxon>Vertebrata</taxon>
        <taxon>Euteleostomi</taxon>
        <taxon>Amphibia</taxon>
        <taxon>Batrachia</taxon>
        <taxon>Anura</taxon>
        <taxon>Pipoidea</taxon>
        <taxon>Pipidae</taxon>
        <taxon>Xenopodinae</taxon>
        <taxon>Xenopus</taxon>
        <taxon>Xenopus</taxon>
    </lineage>
</organism>
<evidence type="ECO:0000313" key="3">
    <source>
        <dbReference type="Proteomes" id="UP000694892"/>
    </source>
</evidence>
<dbReference type="GO" id="GO:0005737">
    <property type="term" value="C:cytoplasm"/>
    <property type="evidence" value="ECO:0007669"/>
    <property type="project" value="TreeGrafter"/>
</dbReference>
<dbReference type="InterPro" id="IPR011009">
    <property type="entry name" value="Kinase-like_dom_sf"/>
</dbReference>
<dbReference type="InterPro" id="IPR008271">
    <property type="entry name" value="Ser/Thr_kinase_AS"/>
</dbReference>
<dbReference type="GO" id="GO:0048812">
    <property type="term" value="P:neuron projection morphogenesis"/>
    <property type="evidence" value="ECO:0007669"/>
    <property type="project" value="TreeGrafter"/>
</dbReference>
<protein>
    <recommendedName>
        <fullName evidence="1">Protein kinase domain-containing protein</fullName>
    </recommendedName>
</protein>
<evidence type="ECO:0000313" key="2">
    <source>
        <dbReference type="EMBL" id="OCT81031.1"/>
    </source>
</evidence>
<sequence>MAMEYCGGGTLYDLVQSRCGKPMSEKWIAYFCRETLKGLNSLHKHRIVHRDVKGVNIMLTDKAKVKLVDFGLCAQLDHKPDKSKDCKTLPSKCIDCWLNSDGEYDFKGDIWSLGVTAVELADGNPPLPYIPESAAIDKILTNSSNLPWSKNFQSFLEECLRYNPDHRASAKELLRHSFLQGLPPDKEIRQEIMDYLQKIQRKKVDKGAAQAEQLAKAANPALKNTQLKRRKQR</sequence>
<dbReference type="PANTHER" id="PTHR48015:SF2">
    <property type="entry name" value="MITOGEN-ACTIVATED PROTEIN KINASE KINASE KINASE KINASE 4"/>
    <property type="match status" value="1"/>
</dbReference>
<dbReference type="PROSITE" id="PS00108">
    <property type="entry name" value="PROTEIN_KINASE_ST"/>
    <property type="match status" value="1"/>
</dbReference>
<gene>
    <name evidence="2" type="ORF">XELAEV_18027844mg</name>
</gene>
<proteinExistence type="predicted"/>
<dbReference type="GO" id="GO:0004674">
    <property type="term" value="F:protein serine/threonine kinase activity"/>
    <property type="evidence" value="ECO:0007669"/>
    <property type="project" value="TreeGrafter"/>
</dbReference>
<evidence type="ECO:0000259" key="1">
    <source>
        <dbReference type="PROSITE" id="PS50011"/>
    </source>
</evidence>
<dbReference type="SMART" id="SM00220">
    <property type="entry name" value="S_TKc"/>
    <property type="match status" value="1"/>
</dbReference>
<accession>A0A974HKL6</accession>
<dbReference type="Pfam" id="PF00069">
    <property type="entry name" value="Pkinase"/>
    <property type="match status" value="1"/>
</dbReference>
<dbReference type="GO" id="GO:0043408">
    <property type="term" value="P:regulation of MAPK cascade"/>
    <property type="evidence" value="ECO:0007669"/>
    <property type="project" value="TreeGrafter"/>
</dbReference>
<dbReference type="PROSITE" id="PS50011">
    <property type="entry name" value="PROTEIN_KINASE_DOM"/>
    <property type="match status" value="1"/>
</dbReference>
<dbReference type="GO" id="GO:0000165">
    <property type="term" value="P:MAPK cascade"/>
    <property type="evidence" value="ECO:0007669"/>
    <property type="project" value="TreeGrafter"/>
</dbReference>
<dbReference type="EMBL" id="CM004474">
    <property type="protein sequence ID" value="OCT81031.1"/>
    <property type="molecule type" value="Genomic_DNA"/>
</dbReference>
<dbReference type="Proteomes" id="UP000694892">
    <property type="component" value="Chromosome 5L"/>
</dbReference>
<dbReference type="Gene3D" id="1.10.510.10">
    <property type="entry name" value="Transferase(Phosphotransferase) domain 1"/>
    <property type="match status" value="1"/>
</dbReference>
<dbReference type="SUPFAM" id="SSF56112">
    <property type="entry name" value="Protein kinase-like (PK-like)"/>
    <property type="match status" value="1"/>
</dbReference>
<dbReference type="AlphaFoldDB" id="A0A974HKL6"/>
<name>A0A974HKL6_XENLA</name>
<reference evidence="3" key="1">
    <citation type="journal article" date="2016" name="Nature">
        <title>Genome evolution in the allotetraploid frog Xenopus laevis.</title>
        <authorList>
            <person name="Session A.M."/>
            <person name="Uno Y."/>
            <person name="Kwon T."/>
            <person name="Chapman J.A."/>
            <person name="Toyoda A."/>
            <person name="Takahashi S."/>
            <person name="Fukui A."/>
            <person name="Hikosaka A."/>
            <person name="Suzuki A."/>
            <person name="Kondo M."/>
            <person name="van Heeringen S.J."/>
            <person name="Quigley I."/>
            <person name="Heinz S."/>
            <person name="Ogino H."/>
            <person name="Ochi H."/>
            <person name="Hellsten U."/>
            <person name="Lyons J.B."/>
            <person name="Simakov O."/>
            <person name="Putnam N."/>
            <person name="Stites J."/>
            <person name="Kuroki Y."/>
            <person name="Tanaka T."/>
            <person name="Michiue T."/>
            <person name="Watanabe M."/>
            <person name="Bogdanovic O."/>
            <person name="Lister R."/>
            <person name="Georgiou G."/>
            <person name="Paranjpe S.S."/>
            <person name="van Kruijsbergen I."/>
            <person name="Shu S."/>
            <person name="Carlson J."/>
            <person name="Kinoshita T."/>
            <person name="Ohta Y."/>
            <person name="Mawaribuchi S."/>
            <person name="Jenkins J."/>
            <person name="Grimwood J."/>
            <person name="Schmutz J."/>
            <person name="Mitros T."/>
            <person name="Mozaffari S.V."/>
            <person name="Suzuki Y."/>
            <person name="Haramoto Y."/>
            <person name="Yamamoto T.S."/>
            <person name="Takagi C."/>
            <person name="Heald R."/>
            <person name="Miller K."/>
            <person name="Haudenschild C."/>
            <person name="Kitzman J."/>
            <person name="Nakayama T."/>
            <person name="Izutsu Y."/>
            <person name="Robert J."/>
            <person name="Fortriede J."/>
            <person name="Burns K."/>
            <person name="Lotay V."/>
            <person name="Karimi K."/>
            <person name="Yasuoka Y."/>
            <person name="Dichmann D.S."/>
            <person name="Flajnik M.F."/>
            <person name="Houston D.W."/>
            <person name="Shendure J."/>
            <person name="DuPasquier L."/>
            <person name="Vize P.D."/>
            <person name="Zorn A.M."/>
            <person name="Ito M."/>
            <person name="Marcotte E.M."/>
            <person name="Wallingford J.B."/>
            <person name="Ito Y."/>
            <person name="Asashima M."/>
            <person name="Ueno N."/>
            <person name="Matsuda Y."/>
            <person name="Veenstra G.J."/>
            <person name="Fujiyama A."/>
            <person name="Harland R.M."/>
            <person name="Taira M."/>
            <person name="Rokhsar D.S."/>
        </authorList>
    </citation>
    <scope>NUCLEOTIDE SEQUENCE [LARGE SCALE GENOMIC DNA]</scope>
    <source>
        <strain evidence="3">J</strain>
    </source>
</reference>
<dbReference type="PANTHER" id="PTHR48015">
    <property type="entry name" value="SERINE/THREONINE-PROTEIN KINASE TAO"/>
    <property type="match status" value="1"/>
</dbReference>